<dbReference type="KEGG" id="ptw:TUM18999_58050"/>
<name>A0A6J4EEW0_9PSED</name>
<sequence length="218" mass="24758">MEPHAQPPRCTLRGPVLPVAYENPLPHLQRWLRGDGQRLLALRCVASLGLRDAWLAAGFVRNLAWDRLHGYSDTTPLADLDLIHFDPDDLDPEADLRIEHSLRGMTGHLPWSVKNQARMHLRNGDAPYRDSRDAMSHWPEVQTAIGVRLRPGGGIEIITPFIQSGLLDLRVTPNPLHPRQEAFSERLREKGWLQRWPRLQVDTAPLGCLLHSSHFDEA</sequence>
<proteinExistence type="predicted"/>
<dbReference type="Pfam" id="PF06042">
    <property type="entry name" value="NTP_transf_6"/>
    <property type="match status" value="1"/>
</dbReference>
<dbReference type="PANTHER" id="PTHR39166:SF1">
    <property type="entry name" value="BLL1166 PROTEIN"/>
    <property type="match status" value="1"/>
</dbReference>
<reference evidence="1 3" key="1">
    <citation type="submission" date="2020-05" db="EMBL/GenBank/DDBJ databases">
        <title>Characterization of novel class B3 metallo-beta-lactamase from novel Pseudomonas species.</title>
        <authorList>
            <person name="Yamada K."/>
            <person name="Aoki K."/>
            <person name="Ishii Y."/>
        </authorList>
    </citation>
    <scope>NUCLEOTIDE SEQUENCE [LARGE SCALE GENOMIC DNA]</scope>
    <source>
        <strain evidence="1 3">TUM18999</strain>
        <strain evidence="2 4">TUM20286</strain>
    </source>
</reference>
<evidence type="ECO:0000313" key="2">
    <source>
        <dbReference type="EMBL" id="GJN53110.1"/>
    </source>
</evidence>
<organism evidence="1 3">
    <name type="scientific">Pseudomonas tohonis</name>
    <dbReference type="NCBI Taxonomy" id="2725477"/>
    <lineage>
        <taxon>Bacteria</taxon>
        <taxon>Pseudomonadati</taxon>
        <taxon>Pseudomonadota</taxon>
        <taxon>Gammaproteobacteria</taxon>
        <taxon>Pseudomonadales</taxon>
        <taxon>Pseudomonadaceae</taxon>
        <taxon>Pseudomonas</taxon>
    </lineage>
</organism>
<gene>
    <name evidence="1" type="ORF">TUM18999_58050</name>
    <name evidence="2" type="ORF">TUM20286_28620</name>
</gene>
<dbReference type="RefSeq" id="WP_173178599.1">
    <property type="nucleotide sequence ID" value="NZ_AP023189.1"/>
</dbReference>
<dbReference type="EMBL" id="AP023189">
    <property type="protein sequence ID" value="BCG27614.1"/>
    <property type="molecule type" value="Genomic_DNA"/>
</dbReference>
<dbReference type="Proteomes" id="UP000509383">
    <property type="component" value="Chromosome"/>
</dbReference>
<dbReference type="PANTHER" id="PTHR39166">
    <property type="entry name" value="BLL1166 PROTEIN"/>
    <property type="match status" value="1"/>
</dbReference>
<dbReference type="InterPro" id="IPR009267">
    <property type="entry name" value="NTP_transf_6"/>
</dbReference>
<evidence type="ECO:0000313" key="4">
    <source>
        <dbReference type="Proteomes" id="UP001054892"/>
    </source>
</evidence>
<protein>
    <submittedName>
        <fullName evidence="1">Nitrate reductase</fullName>
    </submittedName>
</protein>
<evidence type="ECO:0000313" key="1">
    <source>
        <dbReference type="EMBL" id="BCG27614.1"/>
    </source>
</evidence>
<accession>A0A6J4EEW0</accession>
<evidence type="ECO:0000313" key="3">
    <source>
        <dbReference type="Proteomes" id="UP000509383"/>
    </source>
</evidence>
<dbReference type="AlphaFoldDB" id="A0A6J4EEW0"/>
<dbReference type="Proteomes" id="UP001054892">
    <property type="component" value="Unassembled WGS sequence"/>
</dbReference>
<dbReference type="EMBL" id="BQKM01000005">
    <property type="protein sequence ID" value="GJN53110.1"/>
    <property type="molecule type" value="Genomic_DNA"/>
</dbReference>
<keyword evidence="4" id="KW-1185">Reference proteome</keyword>